<sequence>MRSRGHHKTGISEWPPAAAKAMLGGAWLVAALACAEPGWSQASGLRAGDCWYADLQRTKTEFRLCITAENVVEGVVIRRDALGPGVNEGWPVQARFQVVQDRLQIQAPSLPPNWLAADSDPSRTDGCAITFSRDGQRMTSSDCKLLATWCRHSPQELPPLCRDDERRGRQAPAGSGTSRRTGATRP</sequence>
<evidence type="ECO:0000313" key="2">
    <source>
        <dbReference type="EMBL" id="QCI63820.1"/>
    </source>
</evidence>
<name>A0A4D7B1A8_9HYPH</name>
<accession>A0A4D7B1A8</accession>
<proteinExistence type="predicted"/>
<dbReference type="KEGG" id="pstg:E8M01_05910"/>
<evidence type="ECO:0000256" key="1">
    <source>
        <dbReference type="SAM" id="MobiDB-lite"/>
    </source>
</evidence>
<protein>
    <submittedName>
        <fullName evidence="2">Uncharacterized protein</fullName>
    </submittedName>
</protein>
<dbReference type="RefSeq" id="WP_136959277.1">
    <property type="nucleotide sequence ID" value="NZ_CP039690.1"/>
</dbReference>
<feature type="compositionally biased region" description="Polar residues" evidence="1">
    <location>
        <begin position="175"/>
        <end position="186"/>
    </location>
</feature>
<dbReference type="Proteomes" id="UP000298781">
    <property type="component" value="Chromosome"/>
</dbReference>
<reference evidence="2 3" key="1">
    <citation type="submission" date="2019-04" db="EMBL/GenBank/DDBJ databases">
        <title>Phreatobacter aquaticus sp. nov.</title>
        <authorList>
            <person name="Choi A."/>
        </authorList>
    </citation>
    <scope>NUCLEOTIDE SEQUENCE [LARGE SCALE GENOMIC DNA]</scope>
    <source>
        <strain evidence="2 3">KCTC 52518</strain>
    </source>
</reference>
<keyword evidence="3" id="KW-1185">Reference proteome</keyword>
<gene>
    <name evidence="2" type="ORF">E8M01_05910</name>
</gene>
<dbReference type="EMBL" id="CP039690">
    <property type="protein sequence ID" value="QCI63820.1"/>
    <property type="molecule type" value="Genomic_DNA"/>
</dbReference>
<evidence type="ECO:0000313" key="3">
    <source>
        <dbReference type="Proteomes" id="UP000298781"/>
    </source>
</evidence>
<dbReference type="OrthoDB" id="9850976at2"/>
<organism evidence="2 3">
    <name type="scientific">Phreatobacter stygius</name>
    <dbReference type="NCBI Taxonomy" id="1940610"/>
    <lineage>
        <taxon>Bacteria</taxon>
        <taxon>Pseudomonadati</taxon>
        <taxon>Pseudomonadota</taxon>
        <taxon>Alphaproteobacteria</taxon>
        <taxon>Hyphomicrobiales</taxon>
        <taxon>Phreatobacteraceae</taxon>
        <taxon>Phreatobacter</taxon>
    </lineage>
</organism>
<feature type="region of interest" description="Disordered" evidence="1">
    <location>
        <begin position="157"/>
        <end position="186"/>
    </location>
</feature>
<dbReference type="PROSITE" id="PS51257">
    <property type="entry name" value="PROKAR_LIPOPROTEIN"/>
    <property type="match status" value="1"/>
</dbReference>
<dbReference type="AlphaFoldDB" id="A0A4D7B1A8"/>